<dbReference type="GO" id="GO:0016755">
    <property type="term" value="F:aminoacyltransferase activity"/>
    <property type="evidence" value="ECO:0007669"/>
    <property type="project" value="TreeGrafter"/>
</dbReference>
<evidence type="ECO:0000256" key="4">
    <source>
        <dbReference type="ARBA" id="ARBA00022989"/>
    </source>
</evidence>
<keyword evidence="5 7" id="KW-0472">Membrane</keyword>
<dbReference type="SUPFAM" id="SSF55729">
    <property type="entry name" value="Acyl-CoA N-acyltransferases (Nat)"/>
    <property type="match status" value="1"/>
</dbReference>
<dbReference type="InterPro" id="IPR024320">
    <property type="entry name" value="LPG_synthase_C"/>
</dbReference>
<keyword evidence="3 7" id="KW-0812">Transmembrane</keyword>
<evidence type="ECO:0000256" key="7">
    <source>
        <dbReference type="SAM" id="Phobius"/>
    </source>
</evidence>
<dbReference type="RefSeq" id="WP_076366671.1">
    <property type="nucleotide sequence ID" value="NZ_FTOM01000007.1"/>
</dbReference>
<dbReference type="InterPro" id="IPR016181">
    <property type="entry name" value="Acyl_CoA_acyltransferase"/>
</dbReference>
<feature type="transmembrane region" description="Helical" evidence="7">
    <location>
        <begin position="157"/>
        <end position="180"/>
    </location>
</feature>
<evidence type="ECO:0000256" key="6">
    <source>
        <dbReference type="SAM" id="MobiDB-lite"/>
    </source>
</evidence>
<dbReference type="GO" id="GO:0005886">
    <property type="term" value="C:plasma membrane"/>
    <property type="evidence" value="ECO:0007669"/>
    <property type="project" value="UniProtKB-SubCell"/>
</dbReference>
<feature type="transmembrane region" description="Helical" evidence="7">
    <location>
        <begin position="187"/>
        <end position="206"/>
    </location>
</feature>
<feature type="transmembrane region" description="Helical" evidence="7">
    <location>
        <begin position="298"/>
        <end position="323"/>
    </location>
</feature>
<dbReference type="OrthoDB" id="145485at2"/>
<comment type="subcellular location">
    <subcellularLocation>
        <location evidence="1">Cell membrane</location>
        <topology evidence="1">Multi-pass membrane protein</topology>
    </subcellularLocation>
</comment>
<name>A0A1N7ME78_9RHOB</name>
<feature type="transmembrane region" description="Helical" evidence="7">
    <location>
        <begin position="226"/>
        <end position="248"/>
    </location>
</feature>
<organism evidence="9 10">
    <name type="scientific">Phaeovulum vinaykumarii</name>
    <dbReference type="NCBI Taxonomy" id="407234"/>
    <lineage>
        <taxon>Bacteria</taxon>
        <taxon>Pseudomonadati</taxon>
        <taxon>Pseudomonadota</taxon>
        <taxon>Alphaproteobacteria</taxon>
        <taxon>Rhodobacterales</taxon>
        <taxon>Paracoccaceae</taxon>
        <taxon>Phaeovulum</taxon>
    </lineage>
</organism>
<feature type="transmembrane region" description="Helical" evidence="7">
    <location>
        <begin position="119"/>
        <end position="145"/>
    </location>
</feature>
<dbReference type="InterPro" id="IPR051211">
    <property type="entry name" value="PG_lysyltransferase"/>
</dbReference>
<feature type="transmembrane region" description="Helical" evidence="7">
    <location>
        <begin position="80"/>
        <end position="98"/>
    </location>
</feature>
<feature type="region of interest" description="Disordered" evidence="6">
    <location>
        <begin position="660"/>
        <end position="705"/>
    </location>
</feature>
<dbReference type="Proteomes" id="UP000186098">
    <property type="component" value="Unassembled WGS sequence"/>
</dbReference>
<reference evidence="10" key="1">
    <citation type="submission" date="2017-01" db="EMBL/GenBank/DDBJ databases">
        <authorList>
            <person name="Varghese N."/>
            <person name="Submissions S."/>
        </authorList>
    </citation>
    <scope>NUCLEOTIDE SEQUENCE [LARGE SCALE GENOMIC DNA]</scope>
    <source>
        <strain evidence="10">DSM 18714</strain>
    </source>
</reference>
<dbReference type="PANTHER" id="PTHR34697">
    <property type="entry name" value="PHOSPHATIDYLGLYCEROL LYSYLTRANSFERASE"/>
    <property type="match status" value="1"/>
</dbReference>
<keyword evidence="10" id="KW-1185">Reference proteome</keyword>
<dbReference type="Pfam" id="PF09924">
    <property type="entry name" value="LPG_synthase_C"/>
    <property type="match status" value="1"/>
</dbReference>
<feature type="domain" description="Phosphatidylglycerol lysyltransferase C-terminal" evidence="8">
    <location>
        <begin position="376"/>
        <end position="639"/>
    </location>
</feature>
<evidence type="ECO:0000256" key="5">
    <source>
        <dbReference type="ARBA" id="ARBA00023136"/>
    </source>
</evidence>
<dbReference type="EMBL" id="FTOM01000007">
    <property type="protein sequence ID" value="SIS84384.1"/>
    <property type="molecule type" value="Genomic_DNA"/>
</dbReference>
<evidence type="ECO:0000259" key="8">
    <source>
        <dbReference type="Pfam" id="PF09924"/>
    </source>
</evidence>
<evidence type="ECO:0000256" key="1">
    <source>
        <dbReference type="ARBA" id="ARBA00004651"/>
    </source>
</evidence>
<feature type="transmembrane region" description="Helical" evidence="7">
    <location>
        <begin position="255"/>
        <end position="278"/>
    </location>
</feature>
<keyword evidence="2" id="KW-1003">Cell membrane</keyword>
<dbReference type="STRING" id="407234.SAMN05421795_10710"/>
<gene>
    <name evidence="9" type="ORF">SAMN05421795_10710</name>
</gene>
<feature type="compositionally biased region" description="Pro residues" evidence="6">
    <location>
        <begin position="661"/>
        <end position="674"/>
    </location>
</feature>
<evidence type="ECO:0000256" key="3">
    <source>
        <dbReference type="ARBA" id="ARBA00022692"/>
    </source>
</evidence>
<evidence type="ECO:0000256" key="2">
    <source>
        <dbReference type="ARBA" id="ARBA00022475"/>
    </source>
</evidence>
<proteinExistence type="predicted"/>
<evidence type="ECO:0000313" key="9">
    <source>
        <dbReference type="EMBL" id="SIS84384.1"/>
    </source>
</evidence>
<evidence type="ECO:0000313" key="10">
    <source>
        <dbReference type="Proteomes" id="UP000186098"/>
    </source>
</evidence>
<keyword evidence="9" id="KW-0808">Transferase</keyword>
<dbReference type="PANTHER" id="PTHR34697:SF2">
    <property type="entry name" value="PHOSPHATIDYLGLYCEROL LYSYLTRANSFERASE"/>
    <property type="match status" value="1"/>
</dbReference>
<dbReference type="AlphaFoldDB" id="A0A1N7ME78"/>
<keyword evidence="4 7" id="KW-1133">Transmembrane helix</keyword>
<dbReference type="GO" id="GO:0055091">
    <property type="term" value="P:phospholipid homeostasis"/>
    <property type="evidence" value="ECO:0007669"/>
    <property type="project" value="TreeGrafter"/>
</dbReference>
<accession>A0A1N7ME78</accession>
<feature type="transmembrane region" description="Helical" evidence="7">
    <location>
        <begin position="41"/>
        <end position="60"/>
    </location>
</feature>
<protein>
    <submittedName>
        <fullName evidence="9">Phosphatidylglycerol lysyltransferase</fullName>
    </submittedName>
</protein>
<sequence length="705" mass="73158">MTEQRAAPREGRHHSLSRDLALDMPARPQLAAAGLPRLSKALLRQAAVIGALVFFAWLLRERLAALDTGAILAAVGDVSAAQWAGALAATLISFLAVGQYDAVVHRMLGTGQPAARARISGAAAIAVGQTLGLGLVTGALVRWRLLPGAGLAEASRITAAVTASFLAGWAVVTALALVLLGAAFPGAALIGLAGLAGAGALMGLMVMHPQLRIGRWTLRTPSLPVVGRVLVLTFIDTFAAAAALWILLPDSSPIPLLALFPAFLLAQGAGLVSGTPGGVGPFEMALVALLPGTQAEPLLAAILAWRVVYYALPAMMGAGAMILRPMPRRARARTPRPDLRLRAQAPRPRIAPPAPELTPHLARLVAAAPQAELGLLRQGEHGVLMAADGTGGWMAGRTPQALVAIRDPFGTPAAALLSRLRAEAIEQGRVACLYKVGGRAAAAARRAGWHVVPVAREAWIDTARFTEKGAARAGLRRKLRKAEKAGLRIELAHAPLPLAPMAQIATEWTAARGGERGFSMGRFAPHYVAGQKVLLAWMGDDLVAFASFHASDSEWVLDLMRPGAAAPEGTMHALIVAAVAEARAAGARRLSLAALPPPADTATGPAALIWKRAEKGNGTAGLRQFKEGFGPSWETLYIAAPTRGALTLAAMDIARQIRRPGPLPASPLTAPPRIAPASRGGAPRIATPHRAVPGEAAPAQVAPRA</sequence>